<feature type="compositionally biased region" description="Acidic residues" evidence="1">
    <location>
        <begin position="431"/>
        <end position="443"/>
    </location>
</feature>
<dbReference type="InterPro" id="IPR058917">
    <property type="entry name" value="RESC6_dom"/>
</dbReference>
<dbReference type="PhylomeDB" id="A0A0G4HRL2"/>
<evidence type="ECO:0000259" key="2">
    <source>
        <dbReference type="Pfam" id="PF26188"/>
    </source>
</evidence>
<feature type="compositionally biased region" description="Basic and acidic residues" evidence="1">
    <location>
        <begin position="540"/>
        <end position="550"/>
    </location>
</feature>
<evidence type="ECO:0000313" key="3">
    <source>
        <dbReference type="EMBL" id="CEM46926.1"/>
    </source>
</evidence>
<gene>
    <name evidence="3" type="ORF">Cvel_30626</name>
</gene>
<dbReference type="EMBL" id="CDMZ01003590">
    <property type="protein sequence ID" value="CEM46926.1"/>
    <property type="molecule type" value="Genomic_DNA"/>
</dbReference>
<protein>
    <recommendedName>
        <fullName evidence="2">RNA-editing substrate-binding complex 6 protein domain-containing protein</fullName>
    </recommendedName>
</protein>
<feature type="region of interest" description="Disordered" evidence="1">
    <location>
        <begin position="392"/>
        <end position="483"/>
    </location>
</feature>
<sequence length="550" mass="62876">MRSACGNLRHVHRAALQLCVSRSFSVQAAQVYARERSSALPELQEIYTYKSKQLVKLCVNAETTRTSSVQLWSAISQRAMETADLMTPGEAVAILRSFTSMQIFDRGLFLSLSEVFSRHVSHMKPKTIALVLQLFEAQNLRPQALYVELFHGLIRQTSKMYGEEFAQVLSALASMKIGNPQLLKHFCQEVCKHVKLLTFVEGARVAGALRSLGVQEETVFEVLDHKQNLEAQMMTLQEVVDAMQIFLSRELPFSWETHERLLRSELLDRISKMKSAEDVNQLADPFATLDFLRLHGLLSREFLLALCAWCKTAASRFPSRSNKRPLASQLVFLHDLCREWGLESNDDLQEAVRRMVNLRAGVDREWWLKETEFQPILFKRRRRYFKREDPMEDLPLRQPKPRHQYRGSEKERQKAKSLPVSLNENEKEKESEDEGDEEGEEADDHPSDEFSESILPSYASSSVGSSDVALPPSLPSFDSLKDEPHTGALWAQRSLLSSSLRSSLKRGEGVNHYGDPTAFYHGKGRVLSRRALRRRKDRLRAKEGDNTHTD</sequence>
<evidence type="ECO:0000256" key="1">
    <source>
        <dbReference type="SAM" id="MobiDB-lite"/>
    </source>
</evidence>
<dbReference type="AlphaFoldDB" id="A0A0G4HRL2"/>
<feature type="compositionally biased region" description="Basic residues" evidence="1">
    <location>
        <begin position="529"/>
        <end position="539"/>
    </location>
</feature>
<feature type="compositionally biased region" description="Low complexity" evidence="1">
    <location>
        <begin position="457"/>
        <end position="466"/>
    </location>
</feature>
<name>A0A0G4HRL2_9ALVE</name>
<organism evidence="3">
    <name type="scientific">Chromera velia CCMP2878</name>
    <dbReference type="NCBI Taxonomy" id="1169474"/>
    <lineage>
        <taxon>Eukaryota</taxon>
        <taxon>Sar</taxon>
        <taxon>Alveolata</taxon>
        <taxon>Colpodellida</taxon>
        <taxon>Chromeraceae</taxon>
        <taxon>Chromera</taxon>
    </lineage>
</organism>
<proteinExistence type="predicted"/>
<accession>A0A0G4HRL2</accession>
<dbReference type="Pfam" id="PF26188">
    <property type="entry name" value="RESC6"/>
    <property type="match status" value="1"/>
</dbReference>
<feature type="domain" description="RNA-editing substrate-binding complex 6 protein" evidence="2">
    <location>
        <begin position="43"/>
        <end position="228"/>
    </location>
</feature>
<feature type="region of interest" description="Disordered" evidence="1">
    <location>
        <begin position="529"/>
        <end position="550"/>
    </location>
</feature>
<dbReference type="VEuPathDB" id="CryptoDB:Cvel_30626"/>
<reference evidence="3" key="1">
    <citation type="submission" date="2014-11" db="EMBL/GenBank/DDBJ databases">
        <authorList>
            <person name="Otto D Thomas"/>
            <person name="Naeem Raeece"/>
        </authorList>
    </citation>
    <scope>NUCLEOTIDE SEQUENCE</scope>
</reference>